<dbReference type="AlphaFoldDB" id="A0A5J4W0F8"/>
<proteinExistence type="predicted"/>
<accession>A0A5J4W0F8</accession>
<gene>
    <name evidence="1" type="ORF">EZS28_016470</name>
</gene>
<sequence>MNPKTHSNLNSPPCQPELIRISEEQLEEEGGNEEIAQYLINKGYFKNCCTKELVNYGITDMFDLFYTCSFYTVNGKLYGRCHIQ</sequence>
<name>A0A5J4W0F8_9EUKA</name>
<organism evidence="1 2">
    <name type="scientific">Streblomastix strix</name>
    <dbReference type="NCBI Taxonomy" id="222440"/>
    <lineage>
        <taxon>Eukaryota</taxon>
        <taxon>Metamonada</taxon>
        <taxon>Preaxostyla</taxon>
        <taxon>Oxymonadida</taxon>
        <taxon>Streblomastigidae</taxon>
        <taxon>Streblomastix</taxon>
    </lineage>
</organism>
<dbReference type="EMBL" id="SNRW01004154">
    <property type="protein sequence ID" value="KAA6388006.1"/>
    <property type="molecule type" value="Genomic_DNA"/>
</dbReference>
<evidence type="ECO:0000313" key="2">
    <source>
        <dbReference type="Proteomes" id="UP000324800"/>
    </source>
</evidence>
<dbReference type="Proteomes" id="UP000324800">
    <property type="component" value="Unassembled WGS sequence"/>
</dbReference>
<comment type="caution">
    <text evidence="1">The sequence shown here is derived from an EMBL/GenBank/DDBJ whole genome shotgun (WGS) entry which is preliminary data.</text>
</comment>
<protein>
    <submittedName>
        <fullName evidence="1">Uncharacterized protein</fullName>
    </submittedName>
</protein>
<evidence type="ECO:0000313" key="1">
    <source>
        <dbReference type="EMBL" id="KAA6388006.1"/>
    </source>
</evidence>
<reference evidence="1 2" key="1">
    <citation type="submission" date="2019-03" db="EMBL/GenBank/DDBJ databases">
        <title>Single cell metagenomics reveals metabolic interactions within the superorganism composed of flagellate Streblomastix strix and complex community of Bacteroidetes bacteria on its surface.</title>
        <authorList>
            <person name="Treitli S.C."/>
            <person name="Kolisko M."/>
            <person name="Husnik F."/>
            <person name="Keeling P."/>
            <person name="Hampl V."/>
        </authorList>
    </citation>
    <scope>NUCLEOTIDE SEQUENCE [LARGE SCALE GENOMIC DNA]</scope>
    <source>
        <strain evidence="1">ST1C</strain>
    </source>
</reference>